<dbReference type="PANTHER" id="PTHR30041:SF4">
    <property type="entry name" value="ARSENATE REDUCTASE"/>
    <property type="match status" value="1"/>
</dbReference>
<sequence length="120" mass="13150">MEIWNNPSCSKCAAARDTLSEAGVPFTLRGYLDLPPTVAELGAVLDRLGAQPWDVCRTGEAAYTVLDMADWTRDEDNRGRWLAAMVAHPVLIQRPIVLLDDGSAVVARDRETLDRLIAAT</sequence>
<dbReference type="PANTHER" id="PTHR30041">
    <property type="entry name" value="ARSENATE REDUCTASE"/>
    <property type="match status" value="1"/>
</dbReference>
<dbReference type="EMBL" id="JADOUF010000001">
    <property type="protein sequence ID" value="MBG6141444.1"/>
    <property type="molecule type" value="Genomic_DNA"/>
</dbReference>
<dbReference type="Pfam" id="PF03960">
    <property type="entry name" value="ArsC"/>
    <property type="match status" value="1"/>
</dbReference>
<evidence type="ECO:0000313" key="2">
    <source>
        <dbReference type="EMBL" id="MBG6141444.1"/>
    </source>
</evidence>
<protein>
    <submittedName>
        <fullName evidence="2">Arsenate reductase</fullName>
        <ecNumber evidence="2">1.20.4.1</ecNumber>
    </submittedName>
</protein>
<comment type="similarity">
    <text evidence="1">Belongs to the ArsC family.</text>
</comment>
<evidence type="ECO:0000313" key="3">
    <source>
        <dbReference type="Proteomes" id="UP000622552"/>
    </source>
</evidence>
<dbReference type="AlphaFoldDB" id="A0A8J7GKT8"/>
<dbReference type="PROSITE" id="PS51353">
    <property type="entry name" value="ARSC"/>
    <property type="match status" value="1"/>
</dbReference>
<dbReference type="InterPro" id="IPR036249">
    <property type="entry name" value="Thioredoxin-like_sf"/>
</dbReference>
<comment type="caution">
    <text evidence="2">The sequence shown here is derived from an EMBL/GenBank/DDBJ whole genome shotgun (WGS) entry which is preliminary data.</text>
</comment>
<dbReference type="SUPFAM" id="SSF52833">
    <property type="entry name" value="Thioredoxin-like"/>
    <property type="match status" value="1"/>
</dbReference>
<proteinExistence type="inferred from homology"/>
<evidence type="ECO:0000256" key="1">
    <source>
        <dbReference type="PROSITE-ProRule" id="PRU01282"/>
    </source>
</evidence>
<organism evidence="2 3">
    <name type="scientific">Longispora fulva</name>
    <dbReference type="NCBI Taxonomy" id="619741"/>
    <lineage>
        <taxon>Bacteria</taxon>
        <taxon>Bacillati</taxon>
        <taxon>Actinomycetota</taxon>
        <taxon>Actinomycetes</taxon>
        <taxon>Micromonosporales</taxon>
        <taxon>Micromonosporaceae</taxon>
        <taxon>Longispora</taxon>
    </lineage>
</organism>
<dbReference type="EC" id="1.20.4.1" evidence="2"/>
<reference evidence="2" key="1">
    <citation type="submission" date="2020-11" db="EMBL/GenBank/DDBJ databases">
        <title>Sequencing the genomes of 1000 actinobacteria strains.</title>
        <authorList>
            <person name="Klenk H.-P."/>
        </authorList>
    </citation>
    <scope>NUCLEOTIDE SEQUENCE</scope>
    <source>
        <strain evidence="2">DSM 45356</strain>
    </source>
</reference>
<dbReference type="GO" id="GO:0008794">
    <property type="term" value="F:arsenate reductase (glutaredoxin) activity"/>
    <property type="evidence" value="ECO:0007669"/>
    <property type="project" value="UniProtKB-EC"/>
</dbReference>
<dbReference type="RefSeq" id="WP_197007857.1">
    <property type="nucleotide sequence ID" value="NZ_BONS01000013.1"/>
</dbReference>
<name>A0A8J7GKT8_9ACTN</name>
<keyword evidence="2" id="KW-0560">Oxidoreductase</keyword>
<dbReference type="Proteomes" id="UP000622552">
    <property type="component" value="Unassembled WGS sequence"/>
</dbReference>
<gene>
    <name evidence="2" type="ORF">IW245_007638</name>
</gene>
<dbReference type="InterPro" id="IPR006660">
    <property type="entry name" value="Arsenate_reductase-like"/>
</dbReference>
<accession>A0A8J7GKT8</accession>
<dbReference type="Gene3D" id="3.40.30.10">
    <property type="entry name" value="Glutaredoxin"/>
    <property type="match status" value="1"/>
</dbReference>
<keyword evidence="3" id="KW-1185">Reference proteome</keyword>